<reference evidence="2" key="1">
    <citation type="submission" date="2020-03" db="EMBL/GenBank/DDBJ databases">
        <authorList>
            <person name="Weist P."/>
        </authorList>
    </citation>
    <scope>NUCLEOTIDE SEQUENCE</scope>
</reference>
<organism evidence="2 3">
    <name type="scientific">Pleuronectes platessa</name>
    <name type="common">European plaice</name>
    <dbReference type="NCBI Taxonomy" id="8262"/>
    <lineage>
        <taxon>Eukaryota</taxon>
        <taxon>Metazoa</taxon>
        <taxon>Chordata</taxon>
        <taxon>Craniata</taxon>
        <taxon>Vertebrata</taxon>
        <taxon>Euteleostomi</taxon>
        <taxon>Actinopterygii</taxon>
        <taxon>Neopterygii</taxon>
        <taxon>Teleostei</taxon>
        <taxon>Neoteleostei</taxon>
        <taxon>Acanthomorphata</taxon>
        <taxon>Carangaria</taxon>
        <taxon>Pleuronectiformes</taxon>
        <taxon>Pleuronectoidei</taxon>
        <taxon>Pleuronectidae</taxon>
        <taxon>Pleuronectes</taxon>
    </lineage>
</organism>
<evidence type="ECO:0000256" key="1">
    <source>
        <dbReference type="SAM" id="MobiDB-lite"/>
    </source>
</evidence>
<dbReference type="AlphaFoldDB" id="A0A9N7VTW7"/>
<dbReference type="EMBL" id="CADEAL010004241">
    <property type="protein sequence ID" value="CAB1455153.1"/>
    <property type="molecule type" value="Genomic_DNA"/>
</dbReference>
<feature type="region of interest" description="Disordered" evidence="1">
    <location>
        <begin position="56"/>
        <end position="202"/>
    </location>
</feature>
<evidence type="ECO:0000313" key="2">
    <source>
        <dbReference type="EMBL" id="CAB1455153.1"/>
    </source>
</evidence>
<feature type="compositionally biased region" description="Polar residues" evidence="1">
    <location>
        <begin position="160"/>
        <end position="182"/>
    </location>
</feature>
<feature type="compositionally biased region" description="Polar residues" evidence="1">
    <location>
        <begin position="96"/>
        <end position="124"/>
    </location>
</feature>
<feature type="compositionally biased region" description="Low complexity" evidence="1">
    <location>
        <begin position="128"/>
        <end position="145"/>
    </location>
</feature>
<dbReference type="Proteomes" id="UP001153269">
    <property type="component" value="Unassembled WGS sequence"/>
</dbReference>
<gene>
    <name evidence="2" type="ORF">PLEPLA_LOCUS42924</name>
</gene>
<sequence>MRIPDQNTDSLMIGDRRDEQREKVKVSLDCPVDTHKHPRSHNIKCTHQHRVKVEGSVGQRHHAHPPLTRGPPRTKFATSSRKKEELHDASKRARKASTNGDKGSCSEQNRLQQETSAATASQLDRQLAKPGQEAGTAAAAGQVARQPERELATAPAVSQVVHQQPEQQTGTAASAGLISQQDSEGEENAFSGEDCGTSSDRSGMGCTLTAAQFKAKQTYYPWLLMENSGLGCTTCKAVGTLGPEKTGGMKLAKETQKRSE</sequence>
<protein>
    <submittedName>
        <fullName evidence="2">Uncharacterized protein</fullName>
    </submittedName>
</protein>
<name>A0A9N7VTW7_PLEPL</name>
<accession>A0A9N7VTW7</accession>
<feature type="compositionally biased region" description="Basic and acidic residues" evidence="1">
    <location>
        <begin position="14"/>
        <end position="26"/>
    </location>
</feature>
<evidence type="ECO:0000313" key="3">
    <source>
        <dbReference type="Proteomes" id="UP001153269"/>
    </source>
</evidence>
<proteinExistence type="predicted"/>
<comment type="caution">
    <text evidence="2">The sequence shown here is derived from an EMBL/GenBank/DDBJ whole genome shotgun (WGS) entry which is preliminary data.</text>
</comment>
<feature type="region of interest" description="Disordered" evidence="1">
    <location>
        <begin position="1"/>
        <end position="40"/>
    </location>
</feature>
<feature type="compositionally biased region" description="Basic and acidic residues" evidence="1">
    <location>
        <begin position="81"/>
        <end position="91"/>
    </location>
</feature>
<keyword evidence="3" id="KW-1185">Reference proteome</keyword>
<feature type="compositionally biased region" description="Polar residues" evidence="1">
    <location>
        <begin position="1"/>
        <end position="10"/>
    </location>
</feature>